<gene>
    <name evidence="2" type="ORF">C8E01_11777</name>
</gene>
<proteinExistence type="predicted"/>
<sequence>MKERKLRERIVAEYLLGGLSYRTLGEKHGINFYQIRRWVLKHEGQMKNPPKVKSVKPSPDLQRDIPLSNDVKELQAELRKARLQNEVLLEVIKIAEEELGIPIRKKAGTKQS</sequence>
<dbReference type="InterPro" id="IPR002514">
    <property type="entry name" value="Transposase_8"/>
</dbReference>
<keyword evidence="3" id="KW-1185">Reference proteome</keyword>
<dbReference type="InterPro" id="IPR009057">
    <property type="entry name" value="Homeodomain-like_sf"/>
</dbReference>
<evidence type="ECO:0000313" key="2">
    <source>
        <dbReference type="EMBL" id="PVY38377.1"/>
    </source>
</evidence>
<dbReference type="GO" id="GO:0003677">
    <property type="term" value="F:DNA binding"/>
    <property type="evidence" value="ECO:0007669"/>
    <property type="project" value="InterPro"/>
</dbReference>
<reference evidence="2 3" key="1">
    <citation type="submission" date="2018-04" db="EMBL/GenBank/DDBJ databases">
        <title>Genomic Encyclopedia of Type Strains, Phase IV (KMG-IV): sequencing the most valuable type-strain genomes for metagenomic binning, comparative biology and taxonomic classification.</title>
        <authorList>
            <person name="Goeker M."/>
        </authorList>
    </citation>
    <scope>NUCLEOTIDE SEQUENCE [LARGE SCALE GENOMIC DNA]</scope>
    <source>
        <strain evidence="2 3">DSM 100231</strain>
    </source>
</reference>
<dbReference type="EMBL" id="QEKI01000017">
    <property type="protein sequence ID" value="PVY38377.1"/>
    <property type="molecule type" value="Genomic_DNA"/>
</dbReference>
<feature type="coiled-coil region" evidence="1">
    <location>
        <begin position="71"/>
        <end position="98"/>
    </location>
</feature>
<dbReference type="Pfam" id="PF01527">
    <property type="entry name" value="HTH_Tnp_1"/>
    <property type="match status" value="1"/>
</dbReference>
<dbReference type="OrthoDB" id="853046at2"/>
<evidence type="ECO:0000313" key="3">
    <source>
        <dbReference type="Proteomes" id="UP000245466"/>
    </source>
</evidence>
<dbReference type="GO" id="GO:0004803">
    <property type="term" value="F:transposase activity"/>
    <property type="evidence" value="ECO:0007669"/>
    <property type="project" value="InterPro"/>
</dbReference>
<name>A0A2U1APW8_9BACT</name>
<dbReference type="RefSeq" id="WP_116544985.1">
    <property type="nucleotide sequence ID" value="NZ_QEKI01000017.1"/>
</dbReference>
<dbReference type="Proteomes" id="UP000245466">
    <property type="component" value="Unassembled WGS sequence"/>
</dbReference>
<dbReference type="GO" id="GO:0006313">
    <property type="term" value="P:DNA transposition"/>
    <property type="evidence" value="ECO:0007669"/>
    <property type="project" value="InterPro"/>
</dbReference>
<protein>
    <submittedName>
        <fullName evidence="2">Transposase</fullName>
    </submittedName>
</protein>
<comment type="caution">
    <text evidence="2">The sequence shown here is derived from an EMBL/GenBank/DDBJ whole genome shotgun (WGS) entry which is preliminary data.</text>
</comment>
<accession>A0A2U1APW8</accession>
<dbReference type="AlphaFoldDB" id="A0A2U1APW8"/>
<dbReference type="SUPFAM" id="SSF46689">
    <property type="entry name" value="Homeodomain-like"/>
    <property type="match status" value="1"/>
</dbReference>
<evidence type="ECO:0000256" key="1">
    <source>
        <dbReference type="SAM" id="Coils"/>
    </source>
</evidence>
<keyword evidence="1" id="KW-0175">Coiled coil</keyword>
<organism evidence="2 3">
    <name type="scientific">Pontibacter virosus</name>
    <dbReference type="NCBI Taxonomy" id="1765052"/>
    <lineage>
        <taxon>Bacteria</taxon>
        <taxon>Pseudomonadati</taxon>
        <taxon>Bacteroidota</taxon>
        <taxon>Cytophagia</taxon>
        <taxon>Cytophagales</taxon>
        <taxon>Hymenobacteraceae</taxon>
        <taxon>Pontibacter</taxon>
    </lineage>
</organism>